<sequence length="91" mass="10418">MKRLLVMCEGSNEKKIMDILLEHSCLTFSEDDLLGLSIFHARQIKNNAQVKLELNMFPGEVEVLVDAIKQYQKLKGKAHGKDEFCLAELLR</sequence>
<dbReference type="RefSeq" id="WP_072702514.1">
    <property type="nucleotide sequence ID" value="NZ_FRDH01000006.1"/>
</dbReference>
<dbReference type="Proteomes" id="UP000184097">
    <property type="component" value="Unassembled WGS sequence"/>
</dbReference>
<accession>A0A1M7SEG1</accession>
<name>A0A1M7SEG1_9FIRM</name>
<evidence type="ECO:0000313" key="2">
    <source>
        <dbReference type="Proteomes" id="UP000184097"/>
    </source>
</evidence>
<evidence type="ECO:0000313" key="1">
    <source>
        <dbReference type="EMBL" id="SHN56662.1"/>
    </source>
</evidence>
<proteinExistence type="predicted"/>
<reference evidence="1 2" key="1">
    <citation type="submission" date="2016-12" db="EMBL/GenBank/DDBJ databases">
        <authorList>
            <person name="Song W.-J."/>
            <person name="Kurnit D.M."/>
        </authorList>
    </citation>
    <scope>NUCLEOTIDE SEQUENCE [LARGE SCALE GENOMIC DNA]</scope>
    <source>
        <strain evidence="1 2">DSM 14810</strain>
    </source>
</reference>
<protein>
    <submittedName>
        <fullName evidence="1">Uncharacterized protein</fullName>
    </submittedName>
</protein>
<organism evidence="1 2">
    <name type="scientific">Butyrivibrio hungatei DSM 14810</name>
    <dbReference type="NCBI Taxonomy" id="1121132"/>
    <lineage>
        <taxon>Bacteria</taxon>
        <taxon>Bacillati</taxon>
        <taxon>Bacillota</taxon>
        <taxon>Clostridia</taxon>
        <taxon>Lachnospirales</taxon>
        <taxon>Lachnospiraceae</taxon>
        <taxon>Butyrivibrio</taxon>
    </lineage>
</organism>
<dbReference type="EMBL" id="FRDH01000006">
    <property type="protein sequence ID" value="SHN56662.1"/>
    <property type="molecule type" value="Genomic_DNA"/>
</dbReference>
<dbReference type="AlphaFoldDB" id="A0A1M7SEG1"/>
<gene>
    <name evidence="1" type="ORF">SAMN02745247_01547</name>
</gene>